<accession>A0A443RKH7</accession>
<evidence type="ECO:0000313" key="3">
    <source>
        <dbReference type="EMBL" id="RWS15758.1"/>
    </source>
</evidence>
<evidence type="ECO:0000313" key="4">
    <source>
        <dbReference type="Proteomes" id="UP000285301"/>
    </source>
</evidence>
<dbReference type="PANTHER" id="PTHR31606">
    <property type="entry name" value="WW DOMAIN BINDING PROTEIN 2, ISOFORM E"/>
    <property type="match status" value="1"/>
</dbReference>
<dbReference type="InterPro" id="IPR004182">
    <property type="entry name" value="GRAM"/>
</dbReference>
<dbReference type="EMBL" id="NCKU01000370">
    <property type="protein sequence ID" value="RWS15758.1"/>
    <property type="molecule type" value="Genomic_DNA"/>
</dbReference>
<evidence type="ECO:0000256" key="1">
    <source>
        <dbReference type="SAM" id="MobiDB-lite"/>
    </source>
</evidence>
<evidence type="ECO:0000259" key="2">
    <source>
        <dbReference type="Pfam" id="PF02893"/>
    </source>
</evidence>
<dbReference type="OrthoDB" id="1259151at2759"/>
<dbReference type="GO" id="GO:0005634">
    <property type="term" value="C:nucleus"/>
    <property type="evidence" value="ECO:0007669"/>
    <property type="project" value="TreeGrafter"/>
</dbReference>
<feature type="region of interest" description="Disordered" evidence="1">
    <location>
        <begin position="191"/>
        <end position="240"/>
    </location>
</feature>
<comment type="caution">
    <text evidence="3">The sequence shown here is derived from an EMBL/GenBank/DDBJ whole genome shotgun (WGS) entry which is preliminary data.</text>
</comment>
<dbReference type="Pfam" id="PF02893">
    <property type="entry name" value="GRAM"/>
    <property type="match status" value="1"/>
</dbReference>
<reference evidence="3 4" key="1">
    <citation type="journal article" date="2018" name="Gigascience">
        <title>Genomes of trombidid mites reveal novel predicted allergens and laterally-transferred genes associated with secondary metabolism.</title>
        <authorList>
            <person name="Dong X."/>
            <person name="Chaisiri K."/>
            <person name="Xia D."/>
            <person name="Armstrong S.D."/>
            <person name="Fang Y."/>
            <person name="Donnelly M.J."/>
            <person name="Kadowaki T."/>
            <person name="McGarry J.W."/>
            <person name="Darby A.C."/>
            <person name="Makepeace B.L."/>
        </authorList>
    </citation>
    <scope>NUCLEOTIDE SEQUENCE [LARGE SCALE GENOMIC DNA]</scope>
    <source>
        <strain evidence="3">UoL-WK</strain>
    </source>
</reference>
<proteinExistence type="predicted"/>
<dbReference type="STRING" id="1965070.A0A443RKH7"/>
<gene>
    <name evidence="3" type="ORF">B4U79_03969</name>
</gene>
<name>A0A443RKH7_9ACAR</name>
<dbReference type="AlphaFoldDB" id="A0A443RKH7"/>
<sequence length="240" mass="25810">MGSINNSHHEQTGGVCIFNGELILLYCDAVNCEIEGKASVKGRIYLTTHRIVFTATPLQQSAVLKSFSAPFYAMFDLNLEQPIFGANYIKGKVRGEGDTPNFVFKLKFNKGGAIEFGQAMSNAAKLASNAATQQNFQPPPPYTPTASSFYQAPDTVYQPGYPVGFVLPVNVFPDAPPPGFIYMTQAPPPYPGLNTTGSQPNYANASNYQTPGYSSAPSAPGFNAANEQPPSYDEATKKAQ</sequence>
<dbReference type="GO" id="GO:0031490">
    <property type="term" value="F:chromatin DNA binding"/>
    <property type="evidence" value="ECO:0007669"/>
    <property type="project" value="TreeGrafter"/>
</dbReference>
<dbReference type="SUPFAM" id="SSF50729">
    <property type="entry name" value="PH domain-like"/>
    <property type="match status" value="1"/>
</dbReference>
<dbReference type="CDD" id="cd13214">
    <property type="entry name" value="PH-GRAM_WBP2"/>
    <property type="match status" value="1"/>
</dbReference>
<protein>
    <submittedName>
        <fullName evidence="3">WW domain-binding protein 2-like protein</fullName>
    </submittedName>
</protein>
<dbReference type="Proteomes" id="UP000285301">
    <property type="component" value="Unassembled WGS sequence"/>
</dbReference>
<organism evidence="3 4">
    <name type="scientific">Dinothrombium tinctorium</name>
    <dbReference type="NCBI Taxonomy" id="1965070"/>
    <lineage>
        <taxon>Eukaryota</taxon>
        <taxon>Metazoa</taxon>
        <taxon>Ecdysozoa</taxon>
        <taxon>Arthropoda</taxon>
        <taxon>Chelicerata</taxon>
        <taxon>Arachnida</taxon>
        <taxon>Acari</taxon>
        <taxon>Acariformes</taxon>
        <taxon>Trombidiformes</taxon>
        <taxon>Prostigmata</taxon>
        <taxon>Anystina</taxon>
        <taxon>Parasitengona</taxon>
        <taxon>Trombidioidea</taxon>
        <taxon>Trombidiidae</taxon>
        <taxon>Dinothrombium</taxon>
    </lineage>
</organism>
<feature type="compositionally biased region" description="Polar residues" evidence="1">
    <location>
        <begin position="193"/>
        <end position="217"/>
    </location>
</feature>
<feature type="domain" description="GRAM" evidence="2">
    <location>
        <begin position="29"/>
        <end position="124"/>
    </location>
</feature>
<keyword evidence="4" id="KW-1185">Reference proteome</keyword>
<dbReference type="GO" id="GO:0003713">
    <property type="term" value="F:transcription coactivator activity"/>
    <property type="evidence" value="ECO:0007669"/>
    <property type="project" value="InterPro"/>
</dbReference>
<dbReference type="PANTHER" id="PTHR31606:SF1">
    <property type="entry name" value="WW DOMAIN BINDING PROTEIN 2, ISOFORM E"/>
    <property type="match status" value="1"/>
</dbReference>
<dbReference type="InterPro" id="IPR044852">
    <property type="entry name" value="WBP2-like"/>
</dbReference>